<organism evidence="2 3">
    <name type="scientific">Rhynchosporium graminicola</name>
    <dbReference type="NCBI Taxonomy" id="2792576"/>
    <lineage>
        <taxon>Eukaryota</taxon>
        <taxon>Fungi</taxon>
        <taxon>Dikarya</taxon>
        <taxon>Ascomycota</taxon>
        <taxon>Pezizomycotina</taxon>
        <taxon>Leotiomycetes</taxon>
        <taxon>Helotiales</taxon>
        <taxon>Ploettnerulaceae</taxon>
        <taxon>Rhynchosporium</taxon>
    </lineage>
</organism>
<gene>
    <name evidence="2" type="ORF">RCO7_04481</name>
</gene>
<proteinExistence type="predicted"/>
<evidence type="ECO:0000313" key="2">
    <source>
        <dbReference type="EMBL" id="CZS88728.1"/>
    </source>
</evidence>
<dbReference type="InParanoid" id="A0A1E1JSB9"/>
<comment type="caution">
    <text evidence="2">The sequence shown here is derived from an EMBL/GenBank/DDBJ whole genome shotgun (WGS) entry which is preliminary data.</text>
</comment>
<sequence>MSTPEKDHTSKIVQPAIPSPTHGPGGSFSVEAKIFIPDTTPAAVLAVIRDTSTWERWNPHTPFFRFSSSPSSPGADSDPGSDLIPPGKEGWLNLGSRGAMSVFMSGDGLAPGARDKKTRQQVMVVTILEPLSSSSPSPTSPGEGQKRKGLRIAWKSEGYPHWQLHTERVTDLLEVDDGEGRMGTEYVCWESFGGLIAPVVRLAVGSQLRERFGEYAVGLRRYCIASEEKDGGVVGE</sequence>
<evidence type="ECO:0000313" key="3">
    <source>
        <dbReference type="Proteomes" id="UP000178129"/>
    </source>
</evidence>
<protein>
    <recommendedName>
        <fullName evidence="4">Coenzyme Q-binding protein COQ10 START domain-containing protein</fullName>
    </recommendedName>
</protein>
<feature type="region of interest" description="Disordered" evidence="1">
    <location>
        <begin position="128"/>
        <end position="148"/>
    </location>
</feature>
<name>A0A1E1JSB9_9HELO</name>
<feature type="compositionally biased region" description="Low complexity" evidence="1">
    <location>
        <begin position="130"/>
        <end position="141"/>
    </location>
</feature>
<feature type="region of interest" description="Disordered" evidence="1">
    <location>
        <begin position="1"/>
        <end position="24"/>
    </location>
</feature>
<evidence type="ECO:0000256" key="1">
    <source>
        <dbReference type="SAM" id="MobiDB-lite"/>
    </source>
</evidence>
<feature type="compositionally biased region" description="Low complexity" evidence="1">
    <location>
        <begin position="67"/>
        <end position="82"/>
    </location>
</feature>
<dbReference type="EMBL" id="FJUW01000002">
    <property type="protein sequence ID" value="CZS88728.1"/>
    <property type="molecule type" value="Genomic_DNA"/>
</dbReference>
<accession>A0A1E1JSB9</accession>
<evidence type="ECO:0008006" key="4">
    <source>
        <dbReference type="Google" id="ProtNLM"/>
    </source>
</evidence>
<keyword evidence="3" id="KW-1185">Reference proteome</keyword>
<reference evidence="3" key="1">
    <citation type="submission" date="2016-03" db="EMBL/GenBank/DDBJ databases">
        <authorList>
            <person name="Ploux O."/>
        </authorList>
    </citation>
    <scope>NUCLEOTIDE SEQUENCE [LARGE SCALE GENOMIC DNA]</scope>
    <source>
        <strain evidence="3">UK7</strain>
    </source>
</reference>
<dbReference type="AlphaFoldDB" id="A0A1E1JSB9"/>
<feature type="compositionally biased region" description="Basic and acidic residues" evidence="1">
    <location>
        <begin position="1"/>
        <end position="10"/>
    </location>
</feature>
<feature type="region of interest" description="Disordered" evidence="1">
    <location>
        <begin position="59"/>
        <end position="90"/>
    </location>
</feature>
<dbReference type="Proteomes" id="UP000178129">
    <property type="component" value="Unassembled WGS sequence"/>
</dbReference>